<evidence type="ECO:0000313" key="2">
    <source>
        <dbReference type="Proteomes" id="UP001151699"/>
    </source>
</evidence>
<gene>
    <name evidence="1" type="ORF">Bhyg_07582</name>
</gene>
<dbReference type="InterPro" id="IPR008042">
    <property type="entry name" value="Retrotrans_Pao"/>
</dbReference>
<dbReference type="AlphaFoldDB" id="A0A9Q0S2V9"/>
<dbReference type="Proteomes" id="UP001151699">
    <property type="component" value="Chromosome B"/>
</dbReference>
<comment type="caution">
    <text evidence="1">The sequence shown here is derived from an EMBL/GenBank/DDBJ whole genome shotgun (WGS) entry which is preliminary data.</text>
</comment>
<dbReference type="EMBL" id="WJQU01000002">
    <property type="protein sequence ID" value="KAJ6642629.1"/>
    <property type="molecule type" value="Genomic_DNA"/>
</dbReference>
<proteinExistence type="predicted"/>
<organism evidence="1 2">
    <name type="scientific">Pseudolycoriella hygida</name>
    <dbReference type="NCBI Taxonomy" id="35572"/>
    <lineage>
        <taxon>Eukaryota</taxon>
        <taxon>Metazoa</taxon>
        <taxon>Ecdysozoa</taxon>
        <taxon>Arthropoda</taxon>
        <taxon>Hexapoda</taxon>
        <taxon>Insecta</taxon>
        <taxon>Pterygota</taxon>
        <taxon>Neoptera</taxon>
        <taxon>Endopterygota</taxon>
        <taxon>Diptera</taxon>
        <taxon>Nematocera</taxon>
        <taxon>Sciaroidea</taxon>
        <taxon>Sciaridae</taxon>
        <taxon>Pseudolycoriella</taxon>
    </lineage>
</organism>
<keyword evidence="2" id="KW-1185">Reference proteome</keyword>
<accession>A0A9Q0S2V9</accession>
<dbReference type="Pfam" id="PF05380">
    <property type="entry name" value="Peptidase_A17"/>
    <property type="match status" value="1"/>
</dbReference>
<feature type="non-terminal residue" evidence="1">
    <location>
        <position position="289"/>
    </location>
</feature>
<dbReference type="OrthoDB" id="7790044at2759"/>
<name>A0A9Q0S2V9_9DIPT</name>
<protein>
    <submittedName>
        <fullName evidence="1">Uncharacterized protein</fullName>
    </submittedName>
</protein>
<dbReference type="PANTHER" id="PTHR47331">
    <property type="entry name" value="PHD-TYPE DOMAIN-CONTAINING PROTEIN"/>
    <property type="match status" value="1"/>
</dbReference>
<reference evidence="1" key="1">
    <citation type="submission" date="2022-07" db="EMBL/GenBank/DDBJ databases">
        <authorList>
            <person name="Trinca V."/>
            <person name="Uliana J.V.C."/>
            <person name="Torres T.T."/>
            <person name="Ward R.J."/>
            <person name="Monesi N."/>
        </authorList>
    </citation>
    <scope>NUCLEOTIDE SEQUENCE</scope>
    <source>
        <strain evidence="1">HSMRA1968</strain>
        <tissue evidence="1">Whole embryos</tissue>
    </source>
</reference>
<sequence>MNDLFMDDLVSGNKDILSGIAQIRDINNIFKSAGMRMRKWTSNVDAVLKEIEPEDRLNVPIEFAQTDFVKVLGIQWVPITDSKAKVTPLKKITIPCAELCGALLVSRLLRKVNDSFKIDGVSMYAWTDSEVVLAIRTIQQLAQDERKQYPLAYDPLMNDLFMDDLVSGNKDILSGIAQIRDINNIFKSAGMRMRKWTSNVDAVLKEIEPEDRLNVAIEFAQTDFVKVLGIQWVPITDYSVKKPWIRFHKELPLLETIQIPRYIGENNAKAKVTPLKKITIPCAELCGAL</sequence>
<evidence type="ECO:0000313" key="1">
    <source>
        <dbReference type="EMBL" id="KAJ6642629.1"/>
    </source>
</evidence>